<dbReference type="InterPro" id="IPR036250">
    <property type="entry name" value="AcylCo_DH-like_C"/>
</dbReference>
<evidence type="ECO:0000256" key="1">
    <source>
        <dbReference type="ARBA" id="ARBA00001974"/>
    </source>
</evidence>
<reference evidence="12 13" key="1">
    <citation type="submission" date="2017-07" db="EMBL/GenBank/DDBJ databases">
        <authorList>
            <person name="Sun Z.S."/>
            <person name="Albrecht U."/>
            <person name="Echele G."/>
            <person name="Lee C.C."/>
        </authorList>
    </citation>
    <scope>NUCLEOTIDE SEQUENCE [LARGE SCALE GENOMIC DNA]</scope>
    <source>
        <strain evidence="12 13">DSM 14827</strain>
    </source>
</reference>
<proteinExistence type="inferred from homology"/>
<dbReference type="FunFam" id="1.10.540.10:FF:000001">
    <property type="entry name" value="Very long-chain-specific acyl-CoA dehydrogenase, mitochondrial"/>
    <property type="match status" value="1"/>
</dbReference>
<evidence type="ECO:0000256" key="2">
    <source>
        <dbReference type="ARBA" id="ARBA00009347"/>
    </source>
</evidence>
<dbReference type="Pfam" id="PF02771">
    <property type="entry name" value="Acyl-CoA_dh_N"/>
    <property type="match status" value="1"/>
</dbReference>
<evidence type="ECO:0000256" key="8">
    <source>
        <dbReference type="RuleBase" id="RU362125"/>
    </source>
</evidence>
<protein>
    <recommendedName>
        <fullName evidence="7">Cyclohexane-1-carbonyl-CoA dehydrogenase</fullName>
        <ecNumber evidence="6">1.3.8.11</ecNumber>
    </recommendedName>
</protein>
<dbReference type="InterPro" id="IPR006091">
    <property type="entry name" value="Acyl-CoA_Oxase/DH_mid-dom"/>
</dbReference>
<dbReference type="InterPro" id="IPR006089">
    <property type="entry name" value="Acyl-CoA_DH_CS"/>
</dbReference>
<keyword evidence="13" id="KW-1185">Reference proteome</keyword>
<dbReference type="Pfam" id="PF02770">
    <property type="entry name" value="Acyl-CoA_dh_M"/>
    <property type="match status" value="1"/>
</dbReference>
<dbReference type="GO" id="GO:0003995">
    <property type="term" value="F:acyl-CoA dehydrogenase activity"/>
    <property type="evidence" value="ECO:0007669"/>
    <property type="project" value="InterPro"/>
</dbReference>
<evidence type="ECO:0000256" key="7">
    <source>
        <dbReference type="ARBA" id="ARBA00067292"/>
    </source>
</evidence>
<evidence type="ECO:0000256" key="5">
    <source>
        <dbReference type="ARBA" id="ARBA00023002"/>
    </source>
</evidence>
<organism evidence="12 13">
    <name type="scientific">Paracoccus seriniphilus</name>
    <dbReference type="NCBI Taxonomy" id="184748"/>
    <lineage>
        <taxon>Bacteria</taxon>
        <taxon>Pseudomonadati</taxon>
        <taxon>Pseudomonadota</taxon>
        <taxon>Alphaproteobacteria</taxon>
        <taxon>Rhodobacterales</taxon>
        <taxon>Paracoccaceae</taxon>
        <taxon>Paracoccus</taxon>
    </lineage>
</organism>
<dbReference type="Gene3D" id="1.10.540.10">
    <property type="entry name" value="Acyl-CoA dehydrogenase/oxidase, N-terminal domain"/>
    <property type="match status" value="1"/>
</dbReference>
<sequence length="388" mass="42504">MPTGVDIDVFEQLVETVERFARERLIPAERRVEEEDAIPEEIVAEMKDMGLFGLSTPEEYGGIGVNVSQEARLIETLCYASLTFRSLIGTNVGIGSQGIVMDGTEEQKRRWLPGIASGDIIASFALTEPDTGSDAGGVRTSARRDGSDFVINGTKRFITNAVRAGVFTVFARTDPQKDGADGVSAFIVPADTPGITVARPDRKMGQRGTKTSDVIFENVRVPESAILGGRERLHQGFRTAMKVLDRGRIHVGAMAVGQSQRMLDIATDYALERKQFGKPIGEHQLVQGMLADSQAELQAARALVRATAETFDREGKAILEASCTKYFCTEAAGRIADRALQIHGGAGYMAEYDIERLYRDIRLLRIYEGTSQIQQLVIARRTLMQRAG</sequence>
<dbReference type="FunFam" id="2.40.110.10:FF:000009">
    <property type="entry name" value="Acyl-CoA dehydrogenase"/>
    <property type="match status" value="1"/>
</dbReference>
<evidence type="ECO:0000256" key="3">
    <source>
        <dbReference type="ARBA" id="ARBA00022630"/>
    </source>
</evidence>
<feature type="domain" description="Acyl-CoA dehydrogenase/oxidase C-terminal" evidence="9">
    <location>
        <begin position="235"/>
        <end position="382"/>
    </location>
</feature>
<dbReference type="EC" id="1.3.8.11" evidence="6"/>
<evidence type="ECO:0000259" key="9">
    <source>
        <dbReference type="Pfam" id="PF00441"/>
    </source>
</evidence>
<feature type="domain" description="Acyl-CoA dehydrogenase/oxidase N-terminal" evidence="11">
    <location>
        <begin position="11"/>
        <end position="119"/>
    </location>
</feature>
<dbReference type="InterPro" id="IPR046373">
    <property type="entry name" value="Acyl-CoA_Oxase/DH_mid-dom_sf"/>
</dbReference>
<dbReference type="RefSeq" id="WP_089345924.1">
    <property type="nucleotide sequence ID" value="NZ_CP067130.1"/>
</dbReference>
<accession>A0A239Q2G8</accession>
<dbReference type="PANTHER" id="PTHR43884:SF9">
    <property type="entry name" value="COMPLEX I ASSEMBLY FACTOR ACAD9, MITOCHONDRIAL"/>
    <property type="match status" value="1"/>
</dbReference>
<feature type="domain" description="Acyl-CoA oxidase/dehydrogenase middle" evidence="10">
    <location>
        <begin position="123"/>
        <end position="219"/>
    </location>
</feature>
<evidence type="ECO:0000256" key="6">
    <source>
        <dbReference type="ARBA" id="ARBA00066361"/>
    </source>
</evidence>
<dbReference type="InterPro" id="IPR009075">
    <property type="entry name" value="AcylCo_DH/oxidase_C"/>
</dbReference>
<evidence type="ECO:0000313" key="12">
    <source>
        <dbReference type="EMBL" id="SNT76630.1"/>
    </source>
</evidence>
<comment type="similarity">
    <text evidence="2 8">Belongs to the acyl-CoA dehydrogenase family.</text>
</comment>
<dbReference type="AlphaFoldDB" id="A0A239Q2G8"/>
<dbReference type="SUPFAM" id="SSF56645">
    <property type="entry name" value="Acyl-CoA dehydrogenase NM domain-like"/>
    <property type="match status" value="1"/>
</dbReference>
<dbReference type="InterPro" id="IPR013786">
    <property type="entry name" value="AcylCoA_DH/ox_N"/>
</dbReference>
<keyword evidence="5 8" id="KW-0560">Oxidoreductase</keyword>
<dbReference type="FunFam" id="1.20.140.10:FF:000001">
    <property type="entry name" value="Acyl-CoA dehydrogenase"/>
    <property type="match status" value="1"/>
</dbReference>
<evidence type="ECO:0000259" key="10">
    <source>
        <dbReference type="Pfam" id="PF02770"/>
    </source>
</evidence>
<dbReference type="OrthoDB" id="9775090at2"/>
<keyword evidence="3 8" id="KW-0285">Flavoprotein</keyword>
<name>A0A239Q2G8_9RHOB</name>
<dbReference type="Gene3D" id="1.20.140.10">
    <property type="entry name" value="Butyryl-CoA Dehydrogenase, subunit A, domain 3"/>
    <property type="match status" value="1"/>
</dbReference>
<dbReference type="InterPro" id="IPR009100">
    <property type="entry name" value="AcylCoA_DH/oxidase_NM_dom_sf"/>
</dbReference>
<comment type="cofactor">
    <cofactor evidence="1 8">
        <name>FAD</name>
        <dbReference type="ChEBI" id="CHEBI:57692"/>
    </cofactor>
</comment>
<dbReference type="InterPro" id="IPR037069">
    <property type="entry name" value="AcylCoA_DH/ox_N_sf"/>
</dbReference>
<dbReference type="Gene3D" id="2.40.110.10">
    <property type="entry name" value="Butyryl-CoA Dehydrogenase, subunit A, domain 2"/>
    <property type="match status" value="1"/>
</dbReference>
<dbReference type="PIRSF" id="PIRSF016578">
    <property type="entry name" value="HsaA"/>
    <property type="match status" value="1"/>
</dbReference>
<evidence type="ECO:0000256" key="4">
    <source>
        <dbReference type="ARBA" id="ARBA00022827"/>
    </source>
</evidence>
<dbReference type="PANTHER" id="PTHR43884">
    <property type="entry name" value="ACYL-COA DEHYDROGENASE"/>
    <property type="match status" value="1"/>
</dbReference>
<dbReference type="Pfam" id="PF00441">
    <property type="entry name" value="Acyl-CoA_dh_1"/>
    <property type="match status" value="1"/>
</dbReference>
<dbReference type="PROSITE" id="PS00073">
    <property type="entry name" value="ACYL_COA_DH_2"/>
    <property type="match status" value="1"/>
</dbReference>
<keyword evidence="4 8" id="KW-0274">FAD</keyword>
<evidence type="ECO:0000313" key="13">
    <source>
        <dbReference type="Proteomes" id="UP000198307"/>
    </source>
</evidence>
<dbReference type="SUPFAM" id="SSF47203">
    <property type="entry name" value="Acyl-CoA dehydrogenase C-terminal domain-like"/>
    <property type="match status" value="1"/>
</dbReference>
<dbReference type="Proteomes" id="UP000198307">
    <property type="component" value="Unassembled WGS sequence"/>
</dbReference>
<dbReference type="GO" id="GO:0050660">
    <property type="term" value="F:flavin adenine dinucleotide binding"/>
    <property type="evidence" value="ECO:0007669"/>
    <property type="project" value="InterPro"/>
</dbReference>
<gene>
    <name evidence="12" type="ORF">SAMN05444959_12325</name>
</gene>
<evidence type="ECO:0000259" key="11">
    <source>
        <dbReference type="Pfam" id="PF02771"/>
    </source>
</evidence>
<dbReference type="EMBL" id="FZQB01000023">
    <property type="protein sequence ID" value="SNT76630.1"/>
    <property type="molecule type" value="Genomic_DNA"/>
</dbReference>